<dbReference type="Proteomes" id="UP000663852">
    <property type="component" value="Unassembled WGS sequence"/>
</dbReference>
<evidence type="ECO:0000256" key="3">
    <source>
        <dbReference type="ARBA" id="ARBA00022989"/>
    </source>
</evidence>
<evidence type="ECO:0000256" key="8">
    <source>
        <dbReference type="RuleBase" id="RU000688"/>
    </source>
</evidence>
<dbReference type="PROSITE" id="PS50262">
    <property type="entry name" value="G_PROTEIN_RECEP_F1_2"/>
    <property type="match status" value="1"/>
</dbReference>
<keyword evidence="5 10" id="KW-0472">Membrane</keyword>
<dbReference type="InterPro" id="IPR017452">
    <property type="entry name" value="GPCR_Rhodpsn_7TM"/>
</dbReference>
<evidence type="ECO:0000256" key="2">
    <source>
        <dbReference type="ARBA" id="ARBA00022692"/>
    </source>
</evidence>
<evidence type="ECO:0000256" key="5">
    <source>
        <dbReference type="ARBA" id="ARBA00023136"/>
    </source>
</evidence>
<dbReference type="PROSITE" id="PS00237">
    <property type="entry name" value="G_PROTEIN_RECEP_F1_1"/>
    <property type="match status" value="1"/>
</dbReference>
<sequence length="520" mass="59794">MFTNDDLNRCPSIFYGSFANPFLIERILLIIYAIIFVIGVVGNTMTIIIIICNTHLRTPTNFYLLNLAISDLMILICNLPTEMIEIHYRQWPLPVIFCKLRSICAEFFTCSSILTILAFTCERYFAIVQPSHYHRLSHFRRARKVILIILFISLVFSIPFGFIYQIETTIHKLSSNSVPIPVSSVEDRINLQFNQTIFCKSCAPRKSVTQLLSIIIIITSICFFYLPMIIIGAIYLFIVKTLQLVNKCENNATTQLNSSLSSLLSASNIGKKQTSTTSCHSLATHKDLTEIKQQNIHLGSYSWLKTRARCQARKVVVKTLVAVVIAFFVCYAPLYVQRLLLAIMNLNLTGIFESDVFANLIAYLYVISGTTYYFGSVVNPILYNVVSNKYRRAFRNLFFCQVTYKSKTTSKTPKTLFQLNRPKKRTINYLVKKPETFPQLYVQTHYQPPMNRAIPMVKRPTIPTSKSNSSSMSSQNRERYPPYPQHFNESLAKKCQVYQNSRASFRRKLLARKMLADNDR</sequence>
<feature type="transmembrane region" description="Helical" evidence="10">
    <location>
        <begin position="356"/>
        <end position="382"/>
    </location>
</feature>
<keyword evidence="4 8" id="KW-0297">G-protein coupled receptor</keyword>
<dbReference type="Pfam" id="PF00001">
    <property type="entry name" value="7tm_1"/>
    <property type="match status" value="1"/>
</dbReference>
<dbReference type="OrthoDB" id="5950040at2759"/>
<feature type="domain" description="G-protein coupled receptors family 1 profile" evidence="11">
    <location>
        <begin position="42"/>
        <end position="383"/>
    </location>
</feature>
<dbReference type="PANTHER" id="PTHR24243">
    <property type="entry name" value="G-PROTEIN COUPLED RECEPTOR"/>
    <property type="match status" value="1"/>
</dbReference>
<evidence type="ECO:0000256" key="9">
    <source>
        <dbReference type="SAM" id="MobiDB-lite"/>
    </source>
</evidence>
<proteinExistence type="inferred from homology"/>
<keyword evidence="3 10" id="KW-1133">Transmembrane helix</keyword>
<evidence type="ECO:0000256" key="7">
    <source>
        <dbReference type="ARBA" id="ARBA00023224"/>
    </source>
</evidence>
<dbReference type="PANTHER" id="PTHR24243:SF208">
    <property type="entry name" value="PYROKININ-1 RECEPTOR"/>
    <property type="match status" value="1"/>
</dbReference>
<feature type="transmembrane region" description="Helical" evidence="10">
    <location>
        <begin position="63"/>
        <end position="81"/>
    </location>
</feature>
<organism evidence="12 14">
    <name type="scientific">Adineta ricciae</name>
    <name type="common">Rotifer</name>
    <dbReference type="NCBI Taxonomy" id="249248"/>
    <lineage>
        <taxon>Eukaryota</taxon>
        <taxon>Metazoa</taxon>
        <taxon>Spiralia</taxon>
        <taxon>Gnathifera</taxon>
        <taxon>Rotifera</taxon>
        <taxon>Eurotatoria</taxon>
        <taxon>Bdelloidea</taxon>
        <taxon>Adinetida</taxon>
        <taxon>Adinetidae</taxon>
        <taxon>Adineta</taxon>
    </lineage>
</organism>
<comment type="subcellular location">
    <subcellularLocation>
        <location evidence="1">Membrane</location>
        <topology evidence="1">Multi-pass membrane protein</topology>
    </subcellularLocation>
</comment>
<dbReference type="EMBL" id="CAJNOJ010000150">
    <property type="protein sequence ID" value="CAF1203728.1"/>
    <property type="molecule type" value="Genomic_DNA"/>
</dbReference>
<feature type="transmembrane region" description="Helical" evidence="10">
    <location>
        <begin position="315"/>
        <end position="336"/>
    </location>
</feature>
<evidence type="ECO:0000313" key="13">
    <source>
        <dbReference type="EMBL" id="CAF1203728.1"/>
    </source>
</evidence>
<dbReference type="SUPFAM" id="SSF81321">
    <property type="entry name" value="Family A G protein-coupled receptor-like"/>
    <property type="match status" value="1"/>
</dbReference>
<feature type="region of interest" description="Disordered" evidence="9">
    <location>
        <begin position="460"/>
        <end position="480"/>
    </location>
</feature>
<feature type="transmembrane region" description="Helical" evidence="10">
    <location>
        <begin position="145"/>
        <end position="166"/>
    </location>
</feature>
<feature type="transmembrane region" description="Helical" evidence="10">
    <location>
        <begin position="214"/>
        <end position="238"/>
    </location>
</feature>
<name>A0A814QCQ7_ADIRI</name>
<evidence type="ECO:0000256" key="6">
    <source>
        <dbReference type="ARBA" id="ARBA00023170"/>
    </source>
</evidence>
<evidence type="ECO:0000259" key="11">
    <source>
        <dbReference type="PROSITE" id="PS50262"/>
    </source>
</evidence>
<dbReference type="PRINTS" id="PR00237">
    <property type="entry name" value="GPCRRHODOPSN"/>
</dbReference>
<keyword evidence="14" id="KW-1185">Reference proteome</keyword>
<keyword evidence="2 8" id="KW-0812">Transmembrane</keyword>
<dbReference type="EMBL" id="CAJNOR010001305">
    <property type="protein sequence ID" value="CAF1117870.1"/>
    <property type="molecule type" value="Genomic_DNA"/>
</dbReference>
<evidence type="ECO:0000256" key="10">
    <source>
        <dbReference type="SAM" id="Phobius"/>
    </source>
</evidence>
<dbReference type="Gene3D" id="1.20.1070.10">
    <property type="entry name" value="Rhodopsin 7-helix transmembrane proteins"/>
    <property type="match status" value="1"/>
</dbReference>
<feature type="compositionally biased region" description="Low complexity" evidence="9">
    <location>
        <begin position="465"/>
        <end position="474"/>
    </location>
</feature>
<keyword evidence="6 8" id="KW-0675">Receptor</keyword>
<comment type="similarity">
    <text evidence="8">Belongs to the G-protein coupled receptor 1 family.</text>
</comment>
<dbReference type="AlphaFoldDB" id="A0A814QCQ7"/>
<protein>
    <recommendedName>
        <fullName evidence="11">G-protein coupled receptors family 1 profile domain-containing protein</fullName>
    </recommendedName>
</protein>
<evidence type="ECO:0000313" key="14">
    <source>
        <dbReference type="Proteomes" id="UP000663828"/>
    </source>
</evidence>
<keyword evidence="7 8" id="KW-0807">Transducer</keyword>
<evidence type="ECO:0000256" key="1">
    <source>
        <dbReference type="ARBA" id="ARBA00004141"/>
    </source>
</evidence>
<evidence type="ECO:0000313" key="12">
    <source>
        <dbReference type="EMBL" id="CAF1117870.1"/>
    </source>
</evidence>
<dbReference type="InterPro" id="IPR000276">
    <property type="entry name" value="GPCR_Rhodpsn"/>
</dbReference>
<accession>A0A814QCQ7</accession>
<evidence type="ECO:0000256" key="4">
    <source>
        <dbReference type="ARBA" id="ARBA00023040"/>
    </source>
</evidence>
<feature type="transmembrane region" description="Helical" evidence="10">
    <location>
        <begin position="27"/>
        <end position="51"/>
    </location>
</feature>
<dbReference type="Proteomes" id="UP000663828">
    <property type="component" value="Unassembled WGS sequence"/>
</dbReference>
<dbReference type="GO" id="GO:0008188">
    <property type="term" value="F:neuropeptide receptor activity"/>
    <property type="evidence" value="ECO:0007669"/>
    <property type="project" value="TreeGrafter"/>
</dbReference>
<comment type="caution">
    <text evidence="12">The sequence shown here is derived from an EMBL/GenBank/DDBJ whole genome shotgun (WGS) entry which is preliminary data.</text>
</comment>
<gene>
    <name evidence="13" type="ORF">EDS130_LOCUS25515</name>
    <name evidence="12" type="ORF">XAT740_LOCUS19217</name>
</gene>
<reference evidence="12" key="1">
    <citation type="submission" date="2021-02" db="EMBL/GenBank/DDBJ databases">
        <authorList>
            <person name="Nowell W R."/>
        </authorList>
    </citation>
    <scope>NUCLEOTIDE SEQUENCE</scope>
</reference>
<dbReference type="GO" id="GO:0005886">
    <property type="term" value="C:plasma membrane"/>
    <property type="evidence" value="ECO:0007669"/>
    <property type="project" value="TreeGrafter"/>
</dbReference>